<dbReference type="PANTHER" id="PTHR46640">
    <property type="entry name" value="TRIACYLGLYCEROL LIPASE, PUTATIVE (AFU_ORTHOLOGUE AFUA_6G06510)-RELATED"/>
    <property type="match status" value="1"/>
</dbReference>
<dbReference type="GO" id="GO:0006629">
    <property type="term" value="P:lipid metabolic process"/>
    <property type="evidence" value="ECO:0007669"/>
    <property type="project" value="InterPro"/>
</dbReference>
<gene>
    <name evidence="6" type="primary">LIP7</name>
</gene>
<sequence length="361" mass="40474">MVQIGKFTEWLSVTLWGAAATTSSTATSSITQNTYDFVRTFSHLSNVAYCVKAPIKSLDDNFQCGNACKNFPNMELVTTFGGDFFQTSITGFLALDHVKKEKYVVYRGTFSIADVITDLQFQQSGFLVDAPALNSLKANDTSESAKIDCKDCKIHDGFKKANTETMTNIGDDLKKHLDSYPDYKLYVTGHSLGAAQALLSAISIKLQGYDPTLINFGQPRVGNAAFANYVDRLFFGEDAGLSVTSDRKLYRLTHWNDVFVGLPNWDGYQHNVGEVFIDWRFTNPPLQYVKSCEGGENPKCYRKDFNLLAQINLLQNHLAYIDYIGYCTLNIGRRAQMNLPRYTGPNTYAHKTEDDVELALY</sequence>
<protein>
    <recommendedName>
        <fullName evidence="1">triacylglycerol lipase</fullName>
        <ecNumber evidence="1">3.1.1.3</ecNumber>
    </recommendedName>
</protein>
<keyword evidence="2 4" id="KW-0732">Signal</keyword>
<feature type="domain" description="Fungal lipase-type" evidence="5">
    <location>
        <begin position="103"/>
        <end position="264"/>
    </location>
</feature>
<accession>A0A078BMP3</accession>
<evidence type="ECO:0000256" key="3">
    <source>
        <dbReference type="ARBA" id="ARBA00022801"/>
    </source>
</evidence>
<dbReference type="InterPro" id="IPR029058">
    <property type="entry name" value="AB_hydrolase_fold"/>
</dbReference>
<evidence type="ECO:0000256" key="4">
    <source>
        <dbReference type="SAM" id="SignalP"/>
    </source>
</evidence>
<dbReference type="CDD" id="cd00519">
    <property type="entry name" value="Lipase_3"/>
    <property type="match status" value="1"/>
</dbReference>
<evidence type="ECO:0000313" key="6">
    <source>
        <dbReference type="EMBL" id="CDX09896.1"/>
    </source>
</evidence>
<dbReference type="PANTHER" id="PTHR46640:SF1">
    <property type="entry name" value="FUNGAL LIPASE-LIKE DOMAIN-CONTAINING PROTEIN-RELATED"/>
    <property type="match status" value="1"/>
</dbReference>
<dbReference type="Pfam" id="PF01764">
    <property type="entry name" value="Lipase_3"/>
    <property type="match status" value="1"/>
</dbReference>
<dbReference type="SUPFAM" id="SSF53474">
    <property type="entry name" value="alpha/beta-Hydrolases"/>
    <property type="match status" value="1"/>
</dbReference>
<keyword evidence="3" id="KW-0378">Hydrolase</keyword>
<dbReference type="EC" id="3.1.1.3" evidence="1"/>
<dbReference type="EMBL" id="LM652730">
    <property type="protein sequence ID" value="CDX09896.1"/>
    <property type="molecule type" value="Genomic_DNA"/>
</dbReference>
<dbReference type="InterPro" id="IPR051299">
    <property type="entry name" value="AB_hydrolase_lip/est"/>
</dbReference>
<dbReference type="InterPro" id="IPR002921">
    <property type="entry name" value="Fungal_lipase-type"/>
</dbReference>
<feature type="chain" id="PRO_5001730162" description="triacylglycerol lipase" evidence="4">
    <location>
        <begin position="27"/>
        <end position="361"/>
    </location>
</feature>
<reference evidence="6" key="1">
    <citation type="submission" date="2014-06" db="EMBL/GenBank/DDBJ databases">
        <title>Evolutionary genomics: an efficient tool to explore enzyme diversity and guide their engineering.</title>
        <authorList>
            <person name="Meunchan M."/>
            <person name="Michely S."/>
            <person name="Devillers H."/>
            <person name="Nicaud J.-M."/>
            <person name="Marty A."/>
            <person name="Neuveglise C."/>
        </authorList>
    </citation>
    <scope>NUCLEOTIDE SEQUENCE</scope>
    <source>
        <strain evidence="6">CBS 10151</strain>
    </source>
</reference>
<proteinExistence type="predicted"/>
<evidence type="ECO:0000256" key="1">
    <source>
        <dbReference type="ARBA" id="ARBA00013279"/>
    </source>
</evidence>
<feature type="signal peptide" evidence="4">
    <location>
        <begin position="1"/>
        <end position="26"/>
    </location>
</feature>
<evidence type="ECO:0000256" key="2">
    <source>
        <dbReference type="ARBA" id="ARBA00022729"/>
    </source>
</evidence>
<dbReference type="AlphaFoldDB" id="A0A078BMP3"/>
<dbReference type="GO" id="GO:0004806">
    <property type="term" value="F:triacylglycerol lipase activity"/>
    <property type="evidence" value="ECO:0007669"/>
    <property type="project" value="UniProtKB-EC"/>
</dbReference>
<organism evidence="6">
    <name type="scientific">Yarrowia alimentaria</name>
    <dbReference type="NCBI Taxonomy" id="479092"/>
    <lineage>
        <taxon>Eukaryota</taxon>
        <taxon>Fungi</taxon>
        <taxon>Dikarya</taxon>
        <taxon>Ascomycota</taxon>
        <taxon>Saccharomycotina</taxon>
        <taxon>Dipodascomycetes</taxon>
        <taxon>Dipodascales</taxon>
        <taxon>Dipodascales incertae sedis</taxon>
        <taxon>Yarrowia</taxon>
    </lineage>
</organism>
<evidence type="ECO:0000259" key="5">
    <source>
        <dbReference type="Pfam" id="PF01764"/>
    </source>
</evidence>
<name>A0A078BMP3_9ASCO</name>
<dbReference type="Gene3D" id="3.40.50.1820">
    <property type="entry name" value="alpha/beta hydrolase"/>
    <property type="match status" value="1"/>
</dbReference>